<dbReference type="InterPro" id="IPR037120">
    <property type="entry name" value="Haem_peroxidase_sf_animal"/>
</dbReference>
<keyword evidence="8" id="KW-0472">Membrane</keyword>
<evidence type="ECO:0000256" key="7">
    <source>
        <dbReference type="ARBA" id="ARBA00048762"/>
    </source>
</evidence>
<dbReference type="Pfam" id="PF13499">
    <property type="entry name" value="EF-hand_7"/>
    <property type="match status" value="1"/>
</dbReference>
<dbReference type="PANTHER" id="PTHR11475:SF144">
    <property type="entry name" value="NAD(P)H OXIDASE (H2O2-FORMING)"/>
    <property type="match status" value="1"/>
</dbReference>
<name>A0AA39FH73_9HYME</name>
<feature type="transmembrane region" description="Helical" evidence="8">
    <location>
        <begin position="634"/>
        <end position="652"/>
    </location>
</feature>
<dbReference type="Pfam" id="PF00036">
    <property type="entry name" value="EF-hand_1"/>
    <property type="match status" value="1"/>
</dbReference>
<dbReference type="PRINTS" id="PR00450">
    <property type="entry name" value="RECOVERIN"/>
</dbReference>
<protein>
    <recommendedName>
        <fullName evidence="2">NAD(P)H oxidase (H2O2-forming)</fullName>
        <ecNumber evidence="2">1.6.3.1</ecNumber>
    </recommendedName>
</protein>
<dbReference type="GO" id="GO:0016174">
    <property type="term" value="F:NAD(P)H oxidase H2O2-forming activity"/>
    <property type="evidence" value="ECO:0007669"/>
    <property type="project" value="UniProtKB-EC"/>
</dbReference>
<dbReference type="EMBL" id="JAQQBS010000195">
    <property type="protein sequence ID" value="KAK0169530.1"/>
    <property type="molecule type" value="Genomic_DNA"/>
</dbReference>
<feature type="domain" description="EF-hand" evidence="9">
    <location>
        <begin position="487"/>
        <end position="522"/>
    </location>
</feature>
<dbReference type="Gene3D" id="1.10.238.10">
    <property type="entry name" value="EF-hand"/>
    <property type="match status" value="1"/>
</dbReference>
<dbReference type="Proteomes" id="UP001168990">
    <property type="component" value="Unassembled WGS sequence"/>
</dbReference>
<proteinExistence type="inferred from homology"/>
<gene>
    <name evidence="10" type="ORF">PV328_011927</name>
</gene>
<dbReference type="GO" id="GO:0020037">
    <property type="term" value="F:heme binding"/>
    <property type="evidence" value="ECO:0007669"/>
    <property type="project" value="InterPro"/>
</dbReference>
<feature type="domain" description="EF-hand" evidence="9">
    <location>
        <begin position="451"/>
        <end position="486"/>
    </location>
</feature>
<evidence type="ECO:0000259" key="9">
    <source>
        <dbReference type="PROSITE" id="PS50222"/>
    </source>
</evidence>
<dbReference type="CDD" id="cd00051">
    <property type="entry name" value="EFh"/>
    <property type="match status" value="2"/>
</dbReference>
<comment type="caution">
    <text evidence="10">The sequence shown here is derived from an EMBL/GenBank/DDBJ whole genome shotgun (WGS) entry which is preliminary data.</text>
</comment>
<evidence type="ECO:0000256" key="1">
    <source>
        <dbReference type="ARBA" id="ARBA00005644"/>
    </source>
</evidence>
<keyword evidence="11" id="KW-1185">Reference proteome</keyword>
<dbReference type="PROSITE" id="PS50222">
    <property type="entry name" value="EF_HAND_2"/>
    <property type="match status" value="2"/>
</dbReference>
<dbReference type="SUPFAM" id="SSF47473">
    <property type="entry name" value="EF-hand"/>
    <property type="match status" value="1"/>
</dbReference>
<keyword evidence="3" id="KW-0560">Oxidoreductase</keyword>
<dbReference type="SUPFAM" id="SSF48113">
    <property type="entry name" value="Heme-dependent peroxidases"/>
    <property type="match status" value="1"/>
</dbReference>
<dbReference type="GO" id="GO:0006979">
    <property type="term" value="P:response to oxidative stress"/>
    <property type="evidence" value="ECO:0007669"/>
    <property type="project" value="InterPro"/>
</dbReference>
<feature type="non-terminal residue" evidence="10">
    <location>
        <position position="1"/>
    </location>
</feature>
<evidence type="ECO:0000256" key="8">
    <source>
        <dbReference type="SAM" id="Phobius"/>
    </source>
</evidence>
<dbReference type="InterPro" id="IPR018247">
    <property type="entry name" value="EF_Hand_1_Ca_BS"/>
</dbReference>
<keyword evidence="3" id="KW-0575">Peroxidase</keyword>
<dbReference type="GO" id="GO:0042744">
    <property type="term" value="P:hydrogen peroxide catabolic process"/>
    <property type="evidence" value="ECO:0007669"/>
    <property type="project" value="UniProtKB-KW"/>
</dbReference>
<dbReference type="Pfam" id="PF03098">
    <property type="entry name" value="An_peroxidase"/>
    <property type="match status" value="1"/>
</dbReference>
<dbReference type="SMART" id="SM00054">
    <property type="entry name" value="EFh"/>
    <property type="match status" value="3"/>
</dbReference>
<evidence type="ECO:0000256" key="5">
    <source>
        <dbReference type="ARBA" id="ARBA00023324"/>
    </source>
</evidence>
<keyword evidence="4" id="KW-0106">Calcium</keyword>
<evidence type="ECO:0000256" key="6">
    <source>
        <dbReference type="ARBA" id="ARBA00047455"/>
    </source>
</evidence>
<comment type="catalytic activity">
    <reaction evidence="6">
        <text>NADH + O2 + H(+) = H2O2 + NAD(+)</text>
        <dbReference type="Rhea" id="RHEA:11264"/>
        <dbReference type="ChEBI" id="CHEBI:15378"/>
        <dbReference type="ChEBI" id="CHEBI:15379"/>
        <dbReference type="ChEBI" id="CHEBI:16240"/>
        <dbReference type="ChEBI" id="CHEBI:57540"/>
        <dbReference type="ChEBI" id="CHEBI:57945"/>
        <dbReference type="EC" id="1.6.3.1"/>
    </reaction>
</comment>
<evidence type="ECO:0000256" key="2">
    <source>
        <dbReference type="ARBA" id="ARBA00012698"/>
    </source>
</evidence>
<comment type="similarity">
    <text evidence="1">In the N-terminal section; belongs to the peroxidase family.</text>
</comment>
<evidence type="ECO:0000313" key="11">
    <source>
        <dbReference type="Proteomes" id="UP001168990"/>
    </source>
</evidence>
<dbReference type="InterPro" id="IPR019791">
    <property type="entry name" value="Haem_peroxidase_animal"/>
</dbReference>
<dbReference type="AlphaFoldDB" id="A0AA39FH73"/>
<evidence type="ECO:0000313" key="10">
    <source>
        <dbReference type="EMBL" id="KAK0169530.1"/>
    </source>
</evidence>
<reference evidence="10" key="2">
    <citation type="submission" date="2023-03" db="EMBL/GenBank/DDBJ databases">
        <authorList>
            <person name="Inwood S.N."/>
            <person name="Skelly J.G."/>
            <person name="Guhlin J."/>
            <person name="Harrop T.W.R."/>
            <person name="Goldson S.G."/>
            <person name="Dearden P.K."/>
        </authorList>
    </citation>
    <scope>NUCLEOTIDE SEQUENCE</scope>
    <source>
        <strain evidence="10">Irish</strain>
        <tissue evidence="10">Whole body</tissue>
    </source>
</reference>
<keyword evidence="8" id="KW-0812">Transmembrane</keyword>
<dbReference type="Gene3D" id="1.10.640.10">
    <property type="entry name" value="Haem peroxidase domain superfamily, animal type"/>
    <property type="match status" value="1"/>
</dbReference>
<dbReference type="PROSITE" id="PS50292">
    <property type="entry name" value="PEROXIDASE_3"/>
    <property type="match status" value="1"/>
</dbReference>
<keyword evidence="8" id="KW-1133">Transmembrane helix</keyword>
<dbReference type="InterPro" id="IPR011992">
    <property type="entry name" value="EF-hand-dom_pair"/>
</dbReference>
<dbReference type="GO" id="GO:0005509">
    <property type="term" value="F:calcium ion binding"/>
    <property type="evidence" value="ECO:0007669"/>
    <property type="project" value="InterPro"/>
</dbReference>
<sequence length="653" mass="75996">MGMASQLAEREDSLLTDDIRNNLFGPMEFSRRDLGAINIMRGRDNGLSDYNTARQHFNLTRIKNWNEINPKLFEQNPELLNQLMEIYDNDLDNIDVYVGGMLESTDDGRPGPLFTNIIKEQFIRLRDSDRFWFENYDSNIFTKREIDEIRRVTLWDVITNTTTIHPDAIQRNVFIWSDSDPCPQPEQLKSSTLDPCGPLQRYDYFEGSEFVYIYACVFLGFIPVLCAGVGYGLVKLQNRRRRRLKIIQEAIKRQNNNVGCVNANGRIDKMIVREWLHANHKRLVKVKFGPESALHIVDRKGENLRTFDLNGVNVVHVEESQECESDHGKALLLLRIPRDYDLVLELDSLHSRGKFISKLETFLTSHKKHITIVHINRDIMLAKAETKERRQKKLEQFFREAYALTFGLRPGERGRRRRRRSQNSEDGDEVVTVMRTSLSKSEFASALGMRPDAIFVKKMFNIVDKDGDGRISFQEFLDTVLLFSRGKTEDKLRIIFDMCDKDSNGVIDKEELSEMLRSLVEIARTTSLSDDHVTELIDGMFQDAGLERKDYLTYNDFKLMMNEYKRDFVAIGLDCKGAKQNFLDTSTNVARMTSFHIDQLPVPAASTLDETSKCWMRKQWDSVSTFLEENRQNIFYLFIFYVITIVLFVERFI</sequence>
<dbReference type="InterPro" id="IPR010255">
    <property type="entry name" value="Haem_peroxidase_sf"/>
</dbReference>
<dbReference type="EC" id="1.6.3.1" evidence="2"/>
<dbReference type="InterPro" id="IPR002048">
    <property type="entry name" value="EF_hand_dom"/>
</dbReference>
<evidence type="ECO:0000256" key="3">
    <source>
        <dbReference type="ARBA" id="ARBA00022559"/>
    </source>
</evidence>
<dbReference type="GO" id="GO:0004601">
    <property type="term" value="F:peroxidase activity"/>
    <property type="evidence" value="ECO:0007669"/>
    <property type="project" value="UniProtKB-KW"/>
</dbReference>
<dbReference type="PANTHER" id="PTHR11475">
    <property type="entry name" value="OXIDASE/PEROXIDASE"/>
    <property type="match status" value="1"/>
</dbReference>
<feature type="transmembrane region" description="Helical" evidence="8">
    <location>
        <begin position="211"/>
        <end position="234"/>
    </location>
</feature>
<keyword evidence="5" id="KW-0376">Hydrogen peroxide</keyword>
<evidence type="ECO:0000256" key="4">
    <source>
        <dbReference type="ARBA" id="ARBA00022837"/>
    </source>
</evidence>
<accession>A0AA39FH73</accession>
<dbReference type="PROSITE" id="PS00018">
    <property type="entry name" value="EF_HAND_1"/>
    <property type="match status" value="2"/>
</dbReference>
<organism evidence="10 11">
    <name type="scientific">Microctonus aethiopoides</name>
    <dbReference type="NCBI Taxonomy" id="144406"/>
    <lineage>
        <taxon>Eukaryota</taxon>
        <taxon>Metazoa</taxon>
        <taxon>Ecdysozoa</taxon>
        <taxon>Arthropoda</taxon>
        <taxon>Hexapoda</taxon>
        <taxon>Insecta</taxon>
        <taxon>Pterygota</taxon>
        <taxon>Neoptera</taxon>
        <taxon>Endopterygota</taxon>
        <taxon>Hymenoptera</taxon>
        <taxon>Apocrita</taxon>
        <taxon>Ichneumonoidea</taxon>
        <taxon>Braconidae</taxon>
        <taxon>Euphorinae</taxon>
        <taxon>Microctonus</taxon>
    </lineage>
</organism>
<comment type="catalytic activity">
    <reaction evidence="7">
        <text>NADPH + O2 + H(+) = H2O2 + NADP(+)</text>
        <dbReference type="Rhea" id="RHEA:11260"/>
        <dbReference type="ChEBI" id="CHEBI:15378"/>
        <dbReference type="ChEBI" id="CHEBI:15379"/>
        <dbReference type="ChEBI" id="CHEBI:16240"/>
        <dbReference type="ChEBI" id="CHEBI:57783"/>
        <dbReference type="ChEBI" id="CHEBI:58349"/>
        <dbReference type="EC" id="1.6.3.1"/>
    </reaction>
</comment>
<reference evidence="10" key="1">
    <citation type="journal article" date="2023" name="bioRxiv">
        <title>Scaffold-level genome assemblies of two parasitoid biocontrol wasps reveal the parthenogenesis mechanism and an associated novel virus.</title>
        <authorList>
            <person name="Inwood S."/>
            <person name="Skelly J."/>
            <person name="Guhlin J."/>
            <person name="Harrop T."/>
            <person name="Goldson S."/>
            <person name="Dearden P."/>
        </authorList>
    </citation>
    <scope>NUCLEOTIDE SEQUENCE</scope>
    <source>
        <strain evidence="10">Irish</strain>
        <tissue evidence="10">Whole body</tissue>
    </source>
</reference>